<feature type="compositionally biased region" description="Basic and acidic residues" evidence="8">
    <location>
        <begin position="135"/>
        <end position="147"/>
    </location>
</feature>
<evidence type="ECO:0000313" key="10">
    <source>
        <dbReference type="Proteomes" id="UP000054558"/>
    </source>
</evidence>
<keyword evidence="4 7" id="KW-0010">Activator</keyword>
<gene>
    <name evidence="9" type="ORF">KFL_001510190</name>
</gene>
<keyword evidence="6 7" id="KW-0539">Nucleus</keyword>
<dbReference type="GO" id="GO:0016592">
    <property type="term" value="C:mediator complex"/>
    <property type="evidence" value="ECO:0000318"/>
    <property type="project" value="GO_Central"/>
</dbReference>
<dbReference type="InterPro" id="IPR008831">
    <property type="entry name" value="Mediator_Med31"/>
</dbReference>
<evidence type="ECO:0000256" key="6">
    <source>
        <dbReference type="ARBA" id="ARBA00023242"/>
    </source>
</evidence>
<dbReference type="PANTHER" id="PTHR13186">
    <property type="entry name" value="MEDIATOR OF RNA POLYMERASE II TRANSCRIPTION SUBUNIT 31"/>
    <property type="match status" value="1"/>
</dbReference>
<reference evidence="9 10" key="1">
    <citation type="journal article" date="2014" name="Nat. Commun.">
        <title>Klebsormidium flaccidum genome reveals primary factors for plant terrestrial adaptation.</title>
        <authorList>
            <person name="Hori K."/>
            <person name="Maruyama F."/>
            <person name="Fujisawa T."/>
            <person name="Togashi T."/>
            <person name="Yamamoto N."/>
            <person name="Seo M."/>
            <person name="Sato S."/>
            <person name="Yamada T."/>
            <person name="Mori H."/>
            <person name="Tajima N."/>
            <person name="Moriyama T."/>
            <person name="Ikeuchi M."/>
            <person name="Watanabe M."/>
            <person name="Wada H."/>
            <person name="Kobayashi K."/>
            <person name="Saito M."/>
            <person name="Masuda T."/>
            <person name="Sasaki-Sekimoto Y."/>
            <person name="Mashiguchi K."/>
            <person name="Awai K."/>
            <person name="Shimojima M."/>
            <person name="Masuda S."/>
            <person name="Iwai M."/>
            <person name="Nobusawa T."/>
            <person name="Narise T."/>
            <person name="Kondo S."/>
            <person name="Saito H."/>
            <person name="Sato R."/>
            <person name="Murakawa M."/>
            <person name="Ihara Y."/>
            <person name="Oshima-Yamada Y."/>
            <person name="Ohtaka K."/>
            <person name="Satoh M."/>
            <person name="Sonobe K."/>
            <person name="Ishii M."/>
            <person name="Ohtani R."/>
            <person name="Kanamori-Sato M."/>
            <person name="Honoki R."/>
            <person name="Miyazaki D."/>
            <person name="Mochizuki H."/>
            <person name="Umetsu J."/>
            <person name="Higashi K."/>
            <person name="Shibata D."/>
            <person name="Kamiya Y."/>
            <person name="Sato N."/>
            <person name="Nakamura Y."/>
            <person name="Tabata S."/>
            <person name="Ida S."/>
            <person name="Kurokawa K."/>
            <person name="Ohta H."/>
        </authorList>
    </citation>
    <scope>NUCLEOTIDE SEQUENCE [LARGE SCALE GENOMIC DNA]</scope>
    <source>
        <strain evidence="9 10">NIES-2285</strain>
    </source>
</reference>
<keyword evidence="10" id="KW-1185">Reference proteome</keyword>
<comment type="function">
    <text evidence="7">Component of the Mediator complex, a coactivator involved in the regulated transcription of nearly all RNA polymerase II-dependent genes. Mediator functions as a bridge to convey information from gene-specific regulatory proteins to the basal RNA polymerase II transcription machinery. Mediator is recruited to promoters by direct interactions with regulatory proteins and serves as a scaffold for the assembly of a functional preinitiation complex with RNA polymerase II and the general transcription factors.</text>
</comment>
<dbReference type="GO" id="GO:0003712">
    <property type="term" value="F:transcription coregulator activity"/>
    <property type="evidence" value="ECO:0007669"/>
    <property type="project" value="InterPro"/>
</dbReference>
<sequence>MLGCNQIAAMEAMNGKAAAEQFDFQETDHGRQRFLLELEFVQLLANPAYINHLAQNRFFEDPAFVKYLQYLQYWKRPEYAKFIVYPHCLHFLDLLQDEQFRKVVASTQNKELLHTQQFYFWKYYRTNRLRKHRESRQDEPPDEKSVDPLDGSRSTLEGGQAAAVSVGPEIEVKDAFAMDRKRKEPG</sequence>
<evidence type="ECO:0000256" key="7">
    <source>
        <dbReference type="RuleBase" id="RU364129"/>
    </source>
</evidence>
<feature type="region of interest" description="Disordered" evidence="8">
    <location>
        <begin position="132"/>
        <end position="163"/>
    </location>
</feature>
<evidence type="ECO:0000313" key="9">
    <source>
        <dbReference type="EMBL" id="GAQ83516.1"/>
    </source>
</evidence>
<dbReference type="STRING" id="105231.A0A1Y1I457"/>
<keyword evidence="3 7" id="KW-0805">Transcription regulation</keyword>
<dbReference type="GO" id="GO:0006357">
    <property type="term" value="P:regulation of transcription by RNA polymerase II"/>
    <property type="evidence" value="ECO:0000318"/>
    <property type="project" value="GO_Central"/>
</dbReference>
<dbReference type="OMA" id="QFSDNTH"/>
<evidence type="ECO:0000256" key="1">
    <source>
        <dbReference type="ARBA" id="ARBA00004123"/>
    </source>
</evidence>
<accession>A0A1Y1I457</accession>
<evidence type="ECO:0000256" key="3">
    <source>
        <dbReference type="ARBA" id="ARBA00023015"/>
    </source>
</evidence>
<dbReference type="OrthoDB" id="10257739at2759"/>
<dbReference type="FunFam" id="1.10.10.1340:FF:000001">
    <property type="entry name" value="Mediator of RNA polymerase II transcription subunit 31"/>
    <property type="match status" value="1"/>
</dbReference>
<evidence type="ECO:0000256" key="4">
    <source>
        <dbReference type="ARBA" id="ARBA00023159"/>
    </source>
</evidence>
<dbReference type="AlphaFoldDB" id="A0A1Y1I457"/>
<dbReference type="EMBL" id="DF237100">
    <property type="protein sequence ID" value="GAQ83516.1"/>
    <property type="molecule type" value="Genomic_DNA"/>
</dbReference>
<dbReference type="Proteomes" id="UP000054558">
    <property type="component" value="Unassembled WGS sequence"/>
</dbReference>
<dbReference type="Pfam" id="PF05669">
    <property type="entry name" value="Med31"/>
    <property type="match status" value="1"/>
</dbReference>
<organism evidence="9 10">
    <name type="scientific">Klebsormidium nitens</name>
    <name type="common">Green alga</name>
    <name type="synonym">Ulothrix nitens</name>
    <dbReference type="NCBI Taxonomy" id="105231"/>
    <lineage>
        <taxon>Eukaryota</taxon>
        <taxon>Viridiplantae</taxon>
        <taxon>Streptophyta</taxon>
        <taxon>Klebsormidiophyceae</taxon>
        <taxon>Klebsormidiales</taxon>
        <taxon>Klebsormidiaceae</taxon>
        <taxon>Klebsormidium</taxon>
    </lineage>
</organism>
<protein>
    <recommendedName>
        <fullName evidence="7">Mediator of RNA polymerase II transcription subunit 31</fullName>
    </recommendedName>
</protein>
<comment type="subunit">
    <text evidence="7">Component of the Mediator complex.</text>
</comment>
<dbReference type="GO" id="GO:0070847">
    <property type="term" value="C:core mediator complex"/>
    <property type="evidence" value="ECO:0000318"/>
    <property type="project" value="GO_Central"/>
</dbReference>
<keyword evidence="5 7" id="KW-0804">Transcription</keyword>
<evidence type="ECO:0000256" key="8">
    <source>
        <dbReference type="SAM" id="MobiDB-lite"/>
    </source>
</evidence>
<comment type="similarity">
    <text evidence="2 7">Belongs to the Mediator complex subunit 31 family.</text>
</comment>
<evidence type="ECO:0000256" key="5">
    <source>
        <dbReference type="ARBA" id="ARBA00023163"/>
    </source>
</evidence>
<comment type="subcellular location">
    <subcellularLocation>
        <location evidence="1 7">Nucleus</location>
    </subcellularLocation>
</comment>
<dbReference type="Gene3D" id="1.10.10.1340">
    <property type="entry name" value="Mediator of RNA polymerase II, submodule Med31 (Soh1)"/>
    <property type="match status" value="1"/>
</dbReference>
<proteinExistence type="inferred from homology"/>
<name>A0A1Y1I457_KLENI</name>
<dbReference type="InterPro" id="IPR038089">
    <property type="entry name" value="Med31_sf"/>
</dbReference>
<evidence type="ECO:0000256" key="2">
    <source>
        <dbReference type="ARBA" id="ARBA00006378"/>
    </source>
</evidence>